<dbReference type="eggNOG" id="ENOG50340HC">
    <property type="taxonomic scope" value="Bacteria"/>
</dbReference>
<keyword evidence="2" id="KW-1185">Reference proteome</keyword>
<evidence type="ECO:0000313" key="2">
    <source>
        <dbReference type="Proteomes" id="UP000054010"/>
    </source>
</evidence>
<gene>
    <name evidence="1" type="ORF">OSCT_1412</name>
</gene>
<dbReference type="OrthoDB" id="161129at2"/>
<name>E1IDL1_9CHLR</name>
<protein>
    <submittedName>
        <fullName evidence="1">Uncharacterized protein</fullName>
    </submittedName>
</protein>
<dbReference type="Proteomes" id="UP000054010">
    <property type="component" value="Unassembled WGS sequence"/>
</dbReference>
<dbReference type="EMBL" id="ADVR01000042">
    <property type="protein sequence ID" value="EFO80719.1"/>
    <property type="molecule type" value="Genomic_DNA"/>
</dbReference>
<evidence type="ECO:0000313" key="1">
    <source>
        <dbReference type="EMBL" id="EFO80719.1"/>
    </source>
</evidence>
<reference evidence="1 2" key="1">
    <citation type="journal article" date="2011" name="J. Bacteriol.">
        <title>Draft genome sequence of the anoxygenic filamentous phototrophic bacterium Oscillochloris trichoides subsp. DG-6.</title>
        <authorList>
            <person name="Kuznetsov B.B."/>
            <person name="Ivanovsky R.N."/>
            <person name="Keppen O.I."/>
            <person name="Sukhacheva M.V."/>
            <person name="Bumazhkin B.K."/>
            <person name="Patutina E.O."/>
            <person name="Beletsky A.V."/>
            <person name="Mardanov A.V."/>
            <person name="Baslerov R.V."/>
            <person name="Panteleeva A.N."/>
            <person name="Kolganova T.V."/>
            <person name="Ravin N.V."/>
            <person name="Skryabin K.G."/>
        </authorList>
    </citation>
    <scope>NUCLEOTIDE SEQUENCE [LARGE SCALE GENOMIC DNA]</scope>
    <source>
        <strain evidence="1 2">DG-6</strain>
    </source>
</reference>
<comment type="caution">
    <text evidence="1">The sequence shown here is derived from an EMBL/GenBank/DDBJ whole genome shotgun (WGS) entry which is preliminary data.</text>
</comment>
<dbReference type="HOGENOM" id="CLU_2092430_0_0_0"/>
<proteinExistence type="predicted"/>
<organism evidence="1 2">
    <name type="scientific">Oscillochloris trichoides DG-6</name>
    <dbReference type="NCBI Taxonomy" id="765420"/>
    <lineage>
        <taxon>Bacteria</taxon>
        <taxon>Bacillati</taxon>
        <taxon>Chloroflexota</taxon>
        <taxon>Chloroflexia</taxon>
        <taxon>Chloroflexales</taxon>
        <taxon>Chloroflexineae</taxon>
        <taxon>Oscillochloridaceae</taxon>
        <taxon>Oscillochloris</taxon>
    </lineage>
</organism>
<accession>E1IDL1</accession>
<sequence length="111" mass="12939">MTQEPEQIGPLTFVANADYPYPFAVAKPPRFWMEETSGALNAAVEVYMRSEDLNPQQMELLGLYLRQYIERAVITDEQDRRRLLGRIEKLRGVRDMERFVEDLSEVGVEPF</sequence>
<dbReference type="AlphaFoldDB" id="E1IDL1"/>
<dbReference type="STRING" id="765420.OSCT_1412"/>